<feature type="chain" id="PRO_5023131379" evidence="1">
    <location>
        <begin position="20"/>
        <end position="319"/>
    </location>
</feature>
<dbReference type="InterPro" id="IPR025665">
    <property type="entry name" value="Beta-barrel_OMP_2"/>
</dbReference>
<dbReference type="Pfam" id="PF13568">
    <property type="entry name" value="OMP_b-brl_2"/>
    <property type="match status" value="1"/>
</dbReference>
<dbReference type="RefSeq" id="WP_138265698.1">
    <property type="nucleotide sequence ID" value="NZ_CAUDAW010000042.1"/>
</dbReference>
<feature type="domain" description="Outer membrane protein beta-barrel" evidence="2">
    <location>
        <begin position="111"/>
        <end position="231"/>
    </location>
</feature>
<protein>
    <submittedName>
        <fullName evidence="3">Outer membrane beta-barrel protein</fullName>
    </submittedName>
</protein>
<reference evidence="3 4" key="1">
    <citation type="journal article" date="2019" name="Nat. Med.">
        <title>A library of human gut bacterial isolates paired with longitudinal multiomics data enables mechanistic microbiome research.</title>
        <authorList>
            <person name="Poyet M."/>
            <person name="Groussin M."/>
            <person name="Gibbons S.M."/>
            <person name="Avila-Pacheco J."/>
            <person name="Jiang X."/>
            <person name="Kearney S.M."/>
            <person name="Perrotta A.R."/>
            <person name="Berdy B."/>
            <person name="Zhao S."/>
            <person name="Lieberman T.D."/>
            <person name="Swanson P.K."/>
            <person name="Smith M."/>
            <person name="Roesemann S."/>
            <person name="Alexander J.E."/>
            <person name="Rich S.A."/>
            <person name="Livny J."/>
            <person name="Vlamakis H."/>
            <person name="Clish C."/>
            <person name="Bullock K."/>
            <person name="Deik A."/>
            <person name="Scott J."/>
            <person name="Pierce K.A."/>
            <person name="Xavier R.J."/>
            <person name="Alm E.J."/>
        </authorList>
    </citation>
    <scope>NUCLEOTIDE SEQUENCE [LARGE SCALE GENOMIC DNA]</scope>
    <source>
        <strain evidence="3 4">BIOML-A2</strain>
    </source>
</reference>
<dbReference type="EMBL" id="VVXK01000002">
    <property type="protein sequence ID" value="KAA2371668.1"/>
    <property type="molecule type" value="Genomic_DNA"/>
</dbReference>
<organism evidence="3 4">
    <name type="scientific">Alistipes shahii</name>
    <dbReference type="NCBI Taxonomy" id="328814"/>
    <lineage>
        <taxon>Bacteria</taxon>
        <taxon>Pseudomonadati</taxon>
        <taxon>Bacteroidota</taxon>
        <taxon>Bacteroidia</taxon>
        <taxon>Bacteroidales</taxon>
        <taxon>Rikenellaceae</taxon>
        <taxon>Alistipes</taxon>
    </lineage>
</organism>
<dbReference type="AlphaFoldDB" id="A0A5B3GDF8"/>
<keyword evidence="1" id="KW-0732">Signal</keyword>
<evidence type="ECO:0000313" key="4">
    <source>
        <dbReference type="Proteomes" id="UP000323567"/>
    </source>
</evidence>
<proteinExistence type="predicted"/>
<gene>
    <name evidence="3" type="ORF">F2Y13_02450</name>
</gene>
<sequence>MKRILFQAAFMLLSTTVSAQDVIVKKNGEEIRAKVEEVGEQSIRYRKFTNLTGPVYSIARGEVFVIRYESGAKDIITPLDRSAAAGKTQDTGIAAPSQQAMRQAVARAERRKRDKLWTFGLRAGAGVSFWSFKDDLKAQFGSSSEQVSFTSNPRLGFAASAFAERYFNRTGHGHLGVGVGYMQNGGSTEGTVQDESFTYDMRYDAFAVDVYYGMRPVKNGFYMRYGLRLQLPVGMKLRMGASPNLAGLIEGTDTDVALDTWYDVDKELRKSIVPAVNLTYGYTFGHADIGLQWAMAFASPHQEMGKSPWSLSLDFAYRF</sequence>
<comment type="caution">
    <text evidence="3">The sequence shown here is derived from an EMBL/GenBank/DDBJ whole genome shotgun (WGS) entry which is preliminary data.</text>
</comment>
<feature type="signal peptide" evidence="1">
    <location>
        <begin position="1"/>
        <end position="19"/>
    </location>
</feature>
<evidence type="ECO:0000256" key="1">
    <source>
        <dbReference type="SAM" id="SignalP"/>
    </source>
</evidence>
<evidence type="ECO:0000259" key="2">
    <source>
        <dbReference type="Pfam" id="PF13568"/>
    </source>
</evidence>
<accession>A0A5B3GDF8</accession>
<dbReference type="Proteomes" id="UP000323567">
    <property type="component" value="Unassembled WGS sequence"/>
</dbReference>
<evidence type="ECO:0000313" key="3">
    <source>
        <dbReference type="EMBL" id="KAA2371668.1"/>
    </source>
</evidence>
<name>A0A5B3GDF8_9BACT</name>